<dbReference type="SUPFAM" id="SSF51735">
    <property type="entry name" value="NAD(P)-binding Rossmann-fold domains"/>
    <property type="match status" value="1"/>
</dbReference>
<dbReference type="FunFam" id="3.40.50.720:FF:000084">
    <property type="entry name" value="Short-chain dehydrogenase reductase"/>
    <property type="match status" value="1"/>
</dbReference>
<sequence length="249" mass="27140">MAMNNRVVLVTGAGNGIGAEIAKTYATNKDIVIVSDVSGEDAERTTETIKEAGGRATAYTCDVTDVSQITEMMAWIELEFGRLDICINNAGISKWVSPLELEVEEWDKVMNTNVRGTFICSREAVKLMITHNLEGSIVNIASTRAAMSEPNSEAYAASKGAIVSLTHALAASFRTNGIQVNCISPGWIHTGDTDELREVDHNQHFSNRVGEPGDIARACLFLSHKDNRFITGENITIDGGMTKKMIYEH</sequence>
<dbReference type="InterPro" id="IPR036291">
    <property type="entry name" value="NAD(P)-bd_dom_sf"/>
</dbReference>
<dbReference type="GO" id="GO:0008206">
    <property type="term" value="P:bile acid metabolic process"/>
    <property type="evidence" value="ECO:0007669"/>
    <property type="project" value="UniProtKB-ARBA"/>
</dbReference>
<dbReference type="InterPro" id="IPR020904">
    <property type="entry name" value="Sc_DH/Rdtase_CS"/>
</dbReference>
<evidence type="ECO:0000313" key="4">
    <source>
        <dbReference type="Proteomes" id="UP000318521"/>
    </source>
</evidence>
<accession>A0A553ZZJ6</accession>
<dbReference type="OrthoDB" id="9803333at2"/>
<protein>
    <submittedName>
        <fullName evidence="3">SDR family oxidoreductase</fullName>
    </submittedName>
</protein>
<dbReference type="InterPro" id="IPR002347">
    <property type="entry name" value="SDR_fam"/>
</dbReference>
<dbReference type="PROSITE" id="PS00061">
    <property type="entry name" value="ADH_SHORT"/>
    <property type="match status" value="1"/>
</dbReference>
<dbReference type="Proteomes" id="UP000318521">
    <property type="component" value="Unassembled WGS sequence"/>
</dbReference>
<proteinExistence type="inferred from homology"/>
<keyword evidence="4" id="KW-1185">Reference proteome</keyword>
<dbReference type="AlphaFoldDB" id="A0A553ZZJ6"/>
<evidence type="ECO:0000256" key="2">
    <source>
        <dbReference type="ARBA" id="ARBA00023002"/>
    </source>
</evidence>
<dbReference type="PRINTS" id="PR00081">
    <property type="entry name" value="GDHRDH"/>
</dbReference>
<dbReference type="GO" id="GO:0016616">
    <property type="term" value="F:oxidoreductase activity, acting on the CH-OH group of donors, NAD or NADP as acceptor"/>
    <property type="evidence" value="ECO:0007669"/>
    <property type="project" value="TreeGrafter"/>
</dbReference>
<dbReference type="CDD" id="cd05233">
    <property type="entry name" value="SDR_c"/>
    <property type="match status" value="1"/>
</dbReference>
<evidence type="ECO:0000313" key="3">
    <source>
        <dbReference type="EMBL" id="TSB46826.1"/>
    </source>
</evidence>
<keyword evidence="2" id="KW-0560">Oxidoreductase</keyword>
<dbReference type="PRINTS" id="PR00080">
    <property type="entry name" value="SDRFAMILY"/>
</dbReference>
<name>A0A553ZZJ6_9BACI</name>
<evidence type="ECO:0000256" key="1">
    <source>
        <dbReference type="ARBA" id="ARBA00006484"/>
    </source>
</evidence>
<gene>
    <name evidence="3" type="ORF">FN960_09500</name>
</gene>
<dbReference type="Pfam" id="PF13561">
    <property type="entry name" value="adh_short_C2"/>
    <property type="match status" value="1"/>
</dbReference>
<dbReference type="RefSeq" id="WP_143848721.1">
    <property type="nucleotide sequence ID" value="NZ_VLXZ01000005.1"/>
</dbReference>
<comment type="caution">
    <text evidence="3">The sequence shown here is derived from an EMBL/GenBank/DDBJ whole genome shotgun (WGS) entry which is preliminary data.</text>
</comment>
<dbReference type="PANTHER" id="PTHR42760">
    <property type="entry name" value="SHORT-CHAIN DEHYDROGENASES/REDUCTASES FAMILY MEMBER"/>
    <property type="match status" value="1"/>
</dbReference>
<reference evidence="3 4" key="1">
    <citation type="submission" date="2019-07" db="EMBL/GenBank/DDBJ databases">
        <authorList>
            <person name="Park Y.J."/>
            <person name="Jeong S.E."/>
            <person name="Jung H.S."/>
        </authorList>
    </citation>
    <scope>NUCLEOTIDE SEQUENCE [LARGE SCALE GENOMIC DNA]</scope>
    <source>
        <strain evidence="4">P16(2019)</strain>
    </source>
</reference>
<comment type="similarity">
    <text evidence="1">Belongs to the short-chain dehydrogenases/reductases (SDR) family.</text>
</comment>
<dbReference type="Gene3D" id="3.40.50.720">
    <property type="entry name" value="NAD(P)-binding Rossmann-like Domain"/>
    <property type="match status" value="1"/>
</dbReference>
<organism evidence="3 4">
    <name type="scientific">Alkalicoccobacillus porphyridii</name>
    <dbReference type="NCBI Taxonomy" id="2597270"/>
    <lineage>
        <taxon>Bacteria</taxon>
        <taxon>Bacillati</taxon>
        <taxon>Bacillota</taxon>
        <taxon>Bacilli</taxon>
        <taxon>Bacillales</taxon>
        <taxon>Bacillaceae</taxon>
        <taxon>Alkalicoccobacillus</taxon>
    </lineage>
</organism>
<dbReference type="EMBL" id="VLXZ01000005">
    <property type="protein sequence ID" value="TSB46826.1"/>
    <property type="molecule type" value="Genomic_DNA"/>
</dbReference>